<keyword evidence="7" id="KW-1185">Reference proteome</keyword>
<dbReference type="GO" id="GO:0046047">
    <property type="term" value="P:TTP catabolic process"/>
    <property type="evidence" value="ECO:0007669"/>
    <property type="project" value="TreeGrafter"/>
</dbReference>
<feature type="domain" description="NTP pyrophosphohydrolase MazG-like" evidence="5">
    <location>
        <begin position="35"/>
        <end position="108"/>
    </location>
</feature>
<evidence type="ECO:0000256" key="2">
    <source>
        <dbReference type="ARBA" id="ARBA00061115"/>
    </source>
</evidence>
<dbReference type="PANTHER" id="PTHR30522">
    <property type="entry name" value="NUCLEOSIDE TRIPHOSPHATE PYROPHOSPHOHYDROLASE"/>
    <property type="match status" value="1"/>
</dbReference>
<dbReference type="FunFam" id="1.10.287.1080:FF:000003">
    <property type="entry name" value="Nucleoside triphosphate pyrophosphohydrolase"/>
    <property type="match status" value="1"/>
</dbReference>
<dbReference type="KEGG" id="pfer:IRI77_32755"/>
<dbReference type="Pfam" id="PF03819">
    <property type="entry name" value="MazG"/>
    <property type="match status" value="2"/>
</dbReference>
<dbReference type="CDD" id="cd11528">
    <property type="entry name" value="NTP-PPase_MazG_Nterm"/>
    <property type="match status" value="1"/>
</dbReference>
<dbReference type="SUPFAM" id="SSF101386">
    <property type="entry name" value="all-alpha NTP pyrophosphatases"/>
    <property type="match status" value="2"/>
</dbReference>
<proteinExistence type="inferred from homology"/>
<dbReference type="GO" id="GO:0047693">
    <property type="term" value="F:ATP diphosphatase activity"/>
    <property type="evidence" value="ECO:0007669"/>
    <property type="project" value="UniProtKB-EC"/>
</dbReference>
<dbReference type="InterPro" id="IPR011551">
    <property type="entry name" value="NTP_PyrPHydrolase_MazG"/>
</dbReference>
<dbReference type="NCBIfam" id="NF007113">
    <property type="entry name" value="PRK09562.1"/>
    <property type="match status" value="1"/>
</dbReference>
<dbReference type="GO" id="GO:0006950">
    <property type="term" value="P:response to stress"/>
    <property type="evidence" value="ECO:0007669"/>
    <property type="project" value="UniProtKB-ARBA"/>
</dbReference>
<dbReference type="GO" id="GO:0046061">
    <property type="term" value="P:dATP catabolic process"/>
    <property type="evidence" value="ECO:0007669"/>
    <property type="project" value="TreeGrafter"/>
</dbReference>
<name>A0A7S7SK75_PALFE</name>
<evidence type="ECO:0000313" key="6">
    <source>
        <dbReference type="EMBL" id="QOY87473.1"/>
    </source>
</evidence>
<dbReference type="FunFam" id="1.10.287.1080:FF:000001">
    <property type="entry name" value="Nucleoside triphosphate pyrophosphohydrolase"/>
    <property type="match status" value="1"/>
</dbReference>
<evidence type="ECO:0000256" key="3">
    <source>
        <dbReference type="ARBA" id="ARBA00066372"/>
    </source>
</evidence>
<evidence type="ECO:0000256" key="1">
    <source>
        <dbReference type="ARBA" id="ARBA00052141"/>
    </source>
</evidence>
<dbReference type="NCBIfam" id="TIGR00444">
    <property type="entry name" value="mazG"/>
    <property type="match status" value="1"/>
</dbReference>
<protein>
    <recommendedName>
        <fullName evidence="4">Nucleoside triphosphate pyrophosphohydrolase</fullName>
        <ecNumber evidence="3">3.6.1.8</ecNumber>
    </recommendedName>
</protein>
<dbReference type="GO" id="GO:0046081">
    <property type="term" value="P:dUTP catabolic process"/>
    <property type="evidence" value="ECO:0007669"/>
    <property type="project" value="TreeGrafter"/>
</dbReference>
<dbReference type="InterPro" id="IPR004518">
    <property type="entry name" value="MazG-like_dom"/>
</dbReference>
<gene>
    <name evidence="6" type="primary">mazG</name>
    <name evidence="6" type="ORF">IRI77_32755</name>
</gene>
<dbReference type="GO" id="GO:0046052">
    <property type="term" value="P:UTP catabolic process"/>
    <property type="evidence" value="ECO:0007669"/>
    <property type="project" value="TreeGrafter"/>
</dbReference>
<organism evidence="6 7">
    <name type="scientific">Paludibaculum fermentans</name>
    <dbReference type="NCBI Taxonomy" id="1473598"/>
    <lineage>
        <taxon>Bacteria</taxon>
        <taxon>Pseudomonadati</taxon>
        <taxon>Acidobacteriota</taxon>
        <taxon>Terriglobia</taxon>
        <taxon>Bryobacterales</taxon>
        <taxon>Bryobacteraceae</taxon>
        <taxon>Paludibaculum</taxon>
    </lineage>
</organism>
<dbReference type="EMBL" id="CP063849">
    <property type="protein sequence ID" value="QOY87473.1"/>
    <property type="molecule type" value="Genomic_DNA"/>
</dbReference>
<dbReference type="AlphaFoldDB" id="A0A7S7SK75"/>
<dbReference type="GO" id="GO:0046076">
    <property type="term" value="P:dTTP catabolic process"/>
    <property type="evidence" value="ECO:0007669"/>
    <property type="project" value="TreeGrafter"/>
</dbReference>
<comment type="similarity">
    <text evidence="2">Belongs to the nucleoside triphosphate pyrophosphohydrolase family.</text>
</comment>
<sequence>MSDPSNPSAGEKFQRLVEIMARLRAPDGCPWDREQNYDSIKPYTLEETYEVMDAIDRRDFPGLAEELGDLTLQVVFYAQMAAEEGLFHIGDSLDAINEKLIRRHPHVFGAGDAKTSEQVLRRWDEIKQQEKKDKGEKPKGMLDNVLKAQPALTEAAQISRKAAGAGFDWPDIDQVLDKVREELDELAEARSRENIHDVEGELGDLLFTIVNVARFLKVDPEQALRRTNTKFRQRFAHVEQQLAARGRDFSQSNLEEMEALWQEAKTNGPSNSAT</sequence>
<evidence type="ECO:0000256" key="4">
    <source>
        <dbReference type="ARBA" id="ARBA00074799"/>
    </source>
</evidence>
<dbReference type="InterPro" id="IPR048011">
    <property type="entry name" value="NTP-PPase_MazG-like_C"/>
</dbReference>
<dbReference type="Gene3D" id="1.10.287.1080">
    <property type="entry name" value="MazG-like"/>
    <property type="match status" value="2"/>
</dbReference>
<comment type="catalytic activity">
    <reaction evidence="1">
        <text>ATP + H2O = AMP + diphosphate + H(+)</text>
        <dbReference type="Rhea" id="RHEA:14245"/>
        <dbReference type="ChEBI" id="CHEBI:15377"/>
        <dbReference type="ChEBI" id="CHEBI:15378"/>
        <dbReference type="ChEBI" id="CHEBI:30616"/>
        <dbReference type="ChEBI" id="CHEBI:33019"/>
        <dbReference type="ChEBI" id="CHEBI:456215"/>
        <dbReference type="EC" id="3.6.1.8"/>
    </reaction>
</comment>
<dbReference type="InterPro" id="IPR048015">
    <property type="entry name" value="NTP-PPase_MazG-like_N"/>
</dbReference>
<keyword evidence="6" id="KW-0378">Hydrolase</keyword>
<evidence type="ECO:0000313" key="7">
    <source>
        <dbReference type="Proteomes" id="UP000593892"/>
    </source>
</evidence>
<dbReference type="GO" id="GO:0006203">
    <property type="term" value="P:dGTP catabolic process"/>
    <property type="evidence" value="ECO:0007669"/>
    <property type="project" value="TreeGrafter"/>
</dbReference>
<dbReference type="CDD" id="cd11529">
    <property type="entry name" value="NTP-PPase_MazG_Cterm"/>
    <property type="match status" value="1"/>
</dbReference>
<reference evidence="6 7" key="1">
    <citation type="submission" date="2020-10" db="EMBL/GenBank/DDBJ databases">
        <title>Complete genome sequence of Paludibaculum fermentans P105T, a facultatively anaerobic acidobacterium capable of dissimilatory Fe(III) reduction.</title>
        <authorList>
            <person name="Dedysh S.N."/>
            <person name="Beletsky A.V."/>
            <person name="Kulichevskaya I.S."/>
            <person name="Mardanov A.V."/>
            <person name="Ravin N.V."/>
        </authorList>
    </citation>
    <scope>NUCLEOTIDE SEQUENCE [LARGE SCALE GENOMIC DNA]</scope>
    <source>
        <strain evidence="6 7">P105</strain>
    </source>
</reference>
<dbReference type="EC" id="3.6.1.8" evidence="3"/>
<dbReference type="Proteomes" id="UP000593892">
    <property type="component" value="Chromosome"/>
</dbReference>
<accession>A0A7S7SK75</accession>
<feature type="domain" description="NTP pyrophosphohydrolase MazG-like" evidence="5">
    <location>
        <begin position="175"/>
        <end position="238"/>
    </location>
</feature>
<evidence type="ECO:0000259" key="5">
    <source>
        <dbReference type="Pfam" id="PF03819"/>
    </source>
</evidence>
<dbReference type="PANTHER" id="PTHR30522:SF0">
    <property type="entry name" value="NUCLEOSIDE TRIPHOSPHATE PYROPHOSPHOHYDROLASE"/>
    <property type="match status" value="1"/>
</dbReference>